<dbReference type="Proteomes" id="UP000092443">
    <property type="component" value="Unplaced"/>
</dbReference>
<keyword evidence="1" id="KW-0812">Transmembrane</keyword>
<keyword evidence="1" id="KW-1133">Transmembrane helix</keyword>
<protein>
    <submittedName>
        <fullName evidence="3">Uncharacterized protein LOC119637426</fullName>
    </submittedName>
</protein>
<dbReference type="AlphaFoldDB" id="A0A9C5Z4I2"/>
<accession>A0A9C5Z4I2</accession>
<sequence length="111" mass="13227">MTNVEEITDEIRDIFCRYKKKQKSDLLNMLNDVRCCNCNHKSRINGVHNQMLWFKKMTRFYQIGFGVLSFFIIFGTYVLWLTSYYNEARNYGGESSTRCFLWPFSSCPVAF</sequence>
<reference evidence="3" key="1">
    <citation type="submission" date="2025-08" db="UniProtKB">
        <authorList>
            <consortium name="RefSeq"/>
        </authorList>
    </citation>
    <scope>IDENTIFICATION</scope>
    <source>
        <tissue evidence="3">Whole body pupa</tissue>
    </source>
</reference>
<evidence type="ECO:0000313" key="2">
    <source>
        <dbReference type="Proteomes" id="UP000092443"/>
    </source>
</evidence>
<proteinExistence type="predicted"/>
<dbReference type="GeneID" id="119637426"/>
<name>A0A9C5Z4I2_9MUSC</name>
<keyword evidence="2" id="KW-1185">Reference proteome</keyword>
<evidence type="ECO:0000313" key="3">
    <source>
        <dbReference type="RefSeq" id="XP_037889375.1"/>
    </source>
</evidence>
<organism evidence="2 3">
    <name type="scientific">Glossina fuscipes</name>
    <dbReference type="NCBI Taxonomy" id="7396"/>
    <lineage>
        <taxon>Eukaryota</taxon>
        <taxon>Metazoa</taxon>
        <taxon>Ecdysozoa</taxon>
        <taxon>Arthropoda</taxon>
        <taxon>Hexapoda</taxon>
        <taxon>Insecta</taxon>
        <taxon>Pterygota</taxon>
        <taxon>Neoptera</taxon>
        <taxon>Endopterygota</taxon>
        <taxon>Diptera</taxon>
        <taxon>Brachycera</taxon>
        <taxon>Muscomorpha</taxon>
        <taxon>Hippoboscoidea</taxon>
        <taxon>Glossinidae</taxon>
        <taxon>Glossina</taxon>
    </lineage>
</organism>
<dbReference type="KEGG" id="gfs:119637426"/>
<gene>
    <name evidence="3" type="primary">LOC119637426</name>
</gene>
<feature type="transmembrane region" description="Helical" evidence="1">
    <location>
        <begin position="60"/>
        <end position="80"/>
    </location>
</feature>
<keyword evidence="1" id="KW-0472">Membrane</keyword>
<dbReference type="RefSeq" id="XP_037889375.1">
    <property type="nucleotide sequence ID" value="XM_038033447.1"/>
</dbReference>
<evidence type="ECO:0000256" key="1">
    <source>
        <dbReference type="SAM" id="Phobius"/>
    </source>
</evidence>